<keyword evidence="4" id="KW-0804">Transcription</keyword>
<feature type="coiled-coil region" evidence="5">
    <location>
        <begin position="18"/>
        <end position="52"/>
    </location>
</feature>
<feature type="domain" description="PAS" evidence="6">
    <location>
        <begin position="55"/>
        <end position="126"/>
    </location>
</feature>
<dbReference type="SUPFAM" id="SSF55785">
    <property type="entry name" value="PYP-like sensor domain (PAS domain)"/>
    <property type="match status" value="1"/>
</dbReference>
<proteinExistence type="predicted"/>
<dbReference type="InterPro" id="IPR000014">
    <property type="entry name" value="PAS"/>
</dbReference>
<dbReference type="SMART" id="SM00091">
    <property type="entry name" value="PAS"/>
    <property type="match status" value="1"/>
</dbReference>
<dbReference type="PROSITE" id="PS50921">
    <property type="entry name" value="ANTAR"/>
    <property type="match status" value="1"/>
</dbReference>
<evidence type="ECO:0000313" key="9">
    <source>
        <dbReference type="Proteomes" id="UP000239210"/>
    </source>
</evidence>
<dbReference type="InterPro" id="IPR011006">
    <property type="entry name" value="CheY-like_superfamily"/>
</dbReference>
<evidence type="ECO:0000256" key="5">
    <source>
        <dbReference type="SAM" id="Coils"/>
    </source>
</evidence>
<evidence type="ECO:0000259" key="7">
    <source>
        <dbReference type="PROSITE" id="PS50921"/>
    </source>
</evidence>
<dbReference type="GO" id="GO:0003723">
    <property type="term" value="F:RNA binding"/>
    <property type="evidence" value="ECO:0007669"/>
    <property type="project" value="InterPro"/>
</dbReference>
<feature type="domain" description="ANTAR" evidence="7">
    <location>
        <begin position="357"/>
        <end position="418"/>
    </location>
</feature>
<dbReference type="Gene3D" id="1.10.10.10">
    <property type="entry name" value="Winged helix-like DNA-binding domain superfamily/Winged helix DNA-binding domain"/>
    <property type="match status" value="1"/>
</dbReference>
<protein>
    <submittedName>
        <fullName evidence="8">PAS domain S-box-containing protein</fullName>
    </submittedName>
</protein>
<dbReference type="Gene3D" id="3.30.450.40">
    <property type="match status" value="1"/>
</dbReference>
<gene>
    <name evidence="8" type="ORF">LY71_10411</name>
</gene>
<dbReference type="SMART" id="SM00065">
    <property type="entry name" value="GAF"/>
    <property type="match status" value="1"/>
</dbReference>
<dbReference type="InterPro" id="IPR035965">
    <property type="entry name" value="PAS-like_dom_sf"/>
</dbReference>
<dbReference type="SUPFAM" id="SSF52172">
    <property type="entry name" value="CheY-like"/>
    <property type="match status" value="1"/>
</dbReference>
<name>A0A2T0TWE1_9ACTN</name>
<keyword evidence="5" id="KW-0175">Coiled coil</keyword>
<evidence type="ECO:0000256" key="2">
    <source>
        <dbReference type="ARBA" id="ARBA00022777"/>
    </source>
</evidence>
<keyword evidence="1" id="KW-0808">Transferase</keyword>
<dbReference type="AlphaFoldDB" id="A0A2T0TWE1"/>
<dbReference type="SMART" id="SM01012">
    <property type="entry name" value="ANTAR"/>
    <property type="match status" value="1"/>
</dbReference>
<dbReference type="InterPro" id="IPR013656">
    <property type="entry name" value="PAS_4"/>
</dbReference>
<comment type="caution">
    <text evidence="8">The sequence shown here is derived from an EMBL/GenBank/DDBJ whole genome shotgun (WGS) entry which is preliminary data.</text>
</comment>
<keyword evidence="2" id="KW-0418">Kinase</keyword>
<dbReference type="Pfam" id="PF13185">
    <property type="entry name" value="GAF_2"/>
    <property type="match status" value="1"/>
</dbReference>
<dbReference type="Pfam" id="PF03861">
    <property type="entry name" value="ANTAR"/>
    <property type="match status" value="1"/>
</dbReference>
<keyword evidence="3" id="KW-0805">Transcription regulation</keyword>
<organism evidence="8 9">
    <name type="scientific">Geodermatophilus tzadiensis</name>
    <dbReference type="NCBI Taxonomy" id="1137988"/>
    <lineage>
        <taxon>Bacteria</taxon>
        <taxon>Bacillati</taxon>
        <taxon>Actinomycetota</taxon>
        <taxon>Actinomycetes</taxon>
        <taxon>Geodermatophilales</taxon>
        <taxon>Geodermatophilaceae</taxon>
        <taxon>Geodermatophilus</taxon>
    </lineage>
</organism>
<dbReference type="EMBL" id="PVTG01000004">
    <property type="protein sequence ID" value="PRY49975.1"/>
    <property type="molecule type" value="Genomic_DNA"/>
</dbReference>
<sequence>MDDRGGTGPASDLPVAQVVGTLAELSVAQEELRVAEEELLAQQEEIARLVERYDGERRWREHLTAVLPVGLFVTDGAGKVLEANPALAGLLGVALPRLLGKPFTVYLAPADVPGFRAAVRELAAGEVAEHRAAVTLHGRNGVRAEALLSGVAETSGGGPAPARLQWVLTTDPEDAVLLEPLPATEPAPPGDDAAPIGIAEALAELTRLASAGADRRQLLGRMATLAQRAVPSSCWVSVTIGSPRDPRYIGTDSTAAQEADGRQMRADEGPCVDAYTGGEAVVTGELRTDPRWPVLARLAAAGPVRSVLAVPVALDGAPTGVLNVYSPRVDAFGPADRRVAELVALAAAAVLQEVAERESLRRLTANLEQALASRSVIDQAKGVLMSRLGVDADDAWARLVTLSNRLNVKVRDLARLVVEGHADEVIAAAAR</sequence>
<reference evidence="8 9" key="1">
    <citation type="submission" date="2018-03" db="EMBL/GenBank/DDBJ databases">
        <title>Genomic Encyclopedia of Archaeal and Bacterial Type Strains, Phase II (KMG-II): from individual species to whole genera.</title>
        <authorList>
            <person name="Goeker M."/>
        </authorList>
    </citation>
    <scope>NUCLEOTIDE SEQUENCE [LARGE SCALE GENOMIC DNA]</scope>
    <source>
        <strain evidence="8 9">DSM 45416</strain>
    </source>
</reference>
<dbReference type="InterPro" id="IPR003018">
    <property type="entry name" value="GAF"/>
</dbReference>
<evidence type="ECO:0000259" key="6">
    <source>
        <dbReference type="PROSITE" id="PS50112"/>
    </source>
</evidence>
<accession>A0A2T0TWE1</accession>
<keyword evidence="9" id="KW-1185">Reference proteome</keyword>
<dbReference type="InterPro" id="IPR005561">
    <property type="entry name" value="ANTAR"/>
</dbReference>
<dbReference type="CDD" id="cd00130">
    <property type="entry name" value="PAS"/>
    <property type="match status" value="1"/>
</dbReference>
<dbReference type="PROSITE" id="PS50112">
    <property type="entry name" value="PAS"/>
    <property type="match status" value="1"/>
</dbReference>
<dbReference type="GO" id="GO:0016301">
    <property type="term" value="F:kinase activity"/>
    <property type="evidence" value="ECO:0007669"/>
    <property type="project" value="UniProtKB-KW"/>
</dbReference>
<evidence type="ECO:0000256" key="1">
    <source>
        <dbReference type="ARBA" id="ARBA00022679"/>
    </source>
</evidence>
<evidence type="ECO:0000313" key="8">
    <source>
        <dbReference type="EMBL" id="PRY49975.1"/>
    </source>
</evidence>
<evidence type="ECO:0000256" key="4">
    <source>
        <dbReference type="ARBA" id="ARBA00023163"/>
    </source>
</evidence>
<dbReference type="InterPro" id="IPR036388">
    <property type="entry name" value="WH-like_DNA-bd_sf"/>
</dbReference>
<dbReference type="SUPFAM" id="SSF55781">
    <property type="entry name" value="GAF domain-like"/>
    <property type="match status" value="1"/>
</dbReference>
<dbReference type="Proteomes" id="UP000239210">
    <property type="component" value="Unassembled WGS sequence"/>
</dbReference>
<dbReference type="Gene3D" id="3.30.450.20">
    <property type="entry name" value="PAS domain"/>
    <property type="match status" value="1"/>
</dbReference>
<evidence type="ECO:0000256" key="3">
    <source>
        <dbReference type="ARBA" id="ARBA00023015"/>
    </source>
</evidence>
<dbReference type="InterPro" id="IPR029016">
    <property type="entry name" value="GAF-like_dom_sf"/>
</dbReference>
<dbReference type="RefSeq" id="WP_146146070.1">
    <property type="nucleotide sequence ID" value="NZ_PVTG01000004.1"/>
</dbReference>
<dbReference type="Pfam" id="PF08448">
    <property type="entry name" value="PAS_4"/>
    <property type="match status" value="1"/>
</dbReference>
<dbReference type="OrthoDB" id="3688893at2"/>